<evidence type="ECO:0000313" key="5">
    <source>
        <dbReference type="Proteomes" id="UP000682733"/>
    </source>
</evidence>
<dbReference type="Gene3D" id="3.80.10.10">
    <property type="entry name" value="Ribonuclease Inhibitor"/>
    <property type="match status" value="1"/>
</dbReference>
<organism evidence="4 5">
    <name type="scientific">Didymodactylos carnosus</name>
    <dbReference type="NCBI Taxonomy" id="1234261"/>
    <lineage>
        <taxon>Eukaryota</taxon>
        <taxon>Metazoa</taxon>
        <taxon>Spiralia</taxon>
        <taxon>Gnathifera</taxon>
        <taxon>Rotifera</taxon>
        <taxon>Eurotatoria</taxon>
        <taxon>Bdelloidea</taxon>
        <taxon>Philodinida</taxon>
        <taxon>Philodinidae</taxon>
        <taxon>Didymodactylos</taxon>
    </lineage>
</organism>
<dbReference type="PANTHER" id="PTHR24111">
    <property type="entry name" value="LEUCINE-RICH REPEAT-CONTAINING PROTEIN 34"/>
    <property type="match status" value="1"/>
</dbReference>
<evidence type="ECO:0000313" key="3">
    <source>
        <dbReference type="EMBL" id="CAF1017722.1"/>
    </source>
</evidence>
<dbReference type="Proteomes" id="UP000682733">
    <property type="component" value="Unassembled WGS sequence"/>
</dbReference>
<gene>
    <name evidence="3" type="ORF">OVA965_LOCUS15367</name>
    <name evidence="4" type="ORF">TMI583_LOCUS15374</name>
</gene>
<comment type="caution">
    <text evidence="4">The sequence shown here is derived from an EMBL/GenBank/DDBJ whole genome shotgun (WGS) entry which is preliminary data.</text>
</comment>
<proteinExistence type="predicted"/>
<dbReference type="EMBL" id="CAJNOK010006895">
    <property type="protein sequence ID" value="CAF1017722.1"/>
    <property type="molecule type" value="Genomic_DNA"/>
</dbReference>
<dbReference type="SUPFAM" id="SSF56399">
    <property type="entry name" value="ADP-ribosylation"/>
    <property type="match status" value="1"/>
</dbReference>
<accession>A0A8S2J8W0</accession>
<dbReference type="AlphaFoldDB" id="A0A8S2J8W0"/>
<name>A0A8S2J8W0_9BILA</name>
<dbReference type="InterPro" id="IPR052201">
    <property type="entry name" value="LRR-containing_regulator"/>
</dbReference>
<evidence type="ECO:0000256" key="1">
    <source>
        <dbReference type="ARBA" id="ARBA00022737"/>
    </source>
</evidence>
<reference evidence="4" key="1">
    <citation type="submission" date="2021-02" db="EMBL/GenBank/DDBJ databases">
        <authorList>
            <person name="Nowell W R."/>
        </authorList>
    </citation>
    <scope>NUCLEOTIDE SEQUENCE</scope>
</reference>
<sequence>MNEDLAFSLIIFGEKQKKLIKNQLSEKQKEIEKCLFIKSTINRIEFILNDGLKLIDSNLKTLTIKLENELKKWLKQQYDQYNRECDVLLQLVKDDIKIWENSQMNNNNNKEQYENEKEIKLQELNNLRISIKNWRKEKEENVTYDINELIEIICINSISSNYLRNFERWSTTKNQLACQKIKSIVQSLSIILSIKPKFSNNTTFILENQIMKETILLLYPLYKQRQKLINELIEKLEIIYNNGINEFTKDIDEEISLEKTCISYYNLTNDNIELLEQKKMKYINNLKYSYSNIISMLEEKDKYDTNLLQKQIIQWLNELEHRRHDHFNRIQHDKQQTQQQLIDFESTLNKLSNGSKFELDFGKMNNNNSKSIIRMGKIDDPLQNNLSMVIRLNENYQEWKNSMSDKNDKFCQLICQHLQIPKEKFIINDVQCGSVDLHIAVQSPHGQKVMETLTDSQYSDIINYLNITSIEVGYLKVEERFLSPEWNRTYLNNHDLADHENAHIDNEDVEIEGEREGWVSVRVENDDENVDNNNDRKRENNGIVNRAFWNGALDRGGKPYYCPKGWVRFGIKIAKDAEEFDQRWGDWHIAYHGTGTEIASAILNSGIKPTSGRYYTTRPTLYVSPSIEYCAHPRYAEPLRKHNGTNKYHQLVLQCRVNPRFIDNRTIRPETILSDKHKDRIKIDENFDNNELEWIIPPESQYITDDIICYGIMLQISDGDPAQLPDSQTSAGGVEALSDALKVNKTLTHLSLSRNQICARGGEGLADALKANKTLAHFALSWNAISACGCEAMADALKMNKTLTYLDLFWKEISARGGEAMADALKNYVRDQNTTFWLKDVKKLTWQWINSCDSKAASGFIEHVHLYEENFKKADYFSEQVEVELSHDDDIEIDPDLTEDEHEDHIALNKKHIHLKPRKTLPGGRA</sequence>
<dbReference type="Proteomes" id="UP000677228">
    <property type="component" value="Unassembled WGS sequence"/>
</dbReference>
<dbReference type="SMART" id="SM00368">
    <property type="entry name" value="LRR_RI"/>
    <property type="match status" value="3"/>
</dbReference>
<dbReference type="EMBL" id="CAJOBA010006905">
    <property type="protein sequence ID" value="CAF3786845.1"/>
    <property type="molecule type" value="Genomic_DNA"/>
</dbReference>
<evidence type="ECO:0000313" key="4">
    <source>
        <dbReference type="EMBL" id="CAF3786845.1"/>
    </source>
</evidence>
<dbReference type="SUPFAM" id="SSF52047">
    <property type="entry name" value="RNI-like"/>
    <property type="match status" value="1"/>
</dbReference>
<dbReference type="Pfam" id="PF13516">
    <property type="entry name" value="LRR_6"/>
    <property type="match status" value="2"/>
</dbReference>
<dbReference type="PANTHER" id="PTHR24111:SF0">
    <property type="entry name" value="LEUCINE-RICH REPEAT-CONTAINING PROTEIN"/>
    <property type="match status" value="1"/>
</dbReference>
<keyword evidence="2" id="KW-0175">Coiled coil</keyword>
<evidence type="ECO:0000256" key="2">
    <source>
        <dbReference type="SAM" id="Coils"/>
    </source>
</evidence>
<dbReference type="InterPro" id="IPR032675">
    <property type="entry name" value="LRR_dom_sf"/>
</dbReference>
<feature type="coiled-coil region" evidence="2">
    <location>
        <begin position="64"/>
        <end position="137"/>
    </location>
</feature>
<keyword evidence="1" id="KW-0677">Repeat</keyword>
<dbReference type="InterPro" id="IPR001611">
    <property type="entry name" value="Leu-rich_rpt"/>
</dbReference>
<protein>
    <submittedName>
        <fullName evidence="4">Uncharacterized protein</fullName>
    </submittedName>
</protein>